<sequence>MLSNRPPPSRKSPDFPRTPSIKTKVLTYSESVASELSTYIVKRVLSYYQPSEVIEVTTRNSTLANETMNNINRSQQPPARYLRPRRVRDCFIRTVVKRR</sequence>
<evidence type="ECO:0000256" key="1">
    <source>
        <dbReference type="SAM" id="MobiDB-lite"/>
    </source>
</evidence>
<evidence type="ECO:0000313" key="2">
    <source>
        <dbReference type="EMBL" id="CAI6354328.1"/>
    </source>
</evidence>
<dbReference type="EMBL" id="CARXXK010000002">
    <property type="protein sequence ID" value="CAI6354328.1"/>
    <property type="molecule type" value="Genomic_DNA"/>
</dbReference>
<dbReference type="AlphaFoldDB" id="A0AAV0WF89"/>
<organism evidence="2 3">
    <name type="scientific">Macrosiphum euphorbiae</name>
    <name type="common">potato aphid</name>
    <dbReference type="NCBI Taxonomy" id="13131"/>
    <lineage>
        <taxon>Eukaryota</taxon>
        <taxon>Metazoa</taxon>
        <taxon>Ecdysozoa</taxon>
        <taxon>Arthropoda</taxon>
        <taxon>Hexapoda</taxon>
        <taxon>Insecta</taxon>
        <taxon>Pterygota</taxon>
        <taxon>Neoptera</taxon>
        <taxon>Paraneoptera</taxon>
        <taxon>Hemiptera</taxon>
        <taxon>Sternorrhyncha</taxon>
        <taxon>Aphidomorpha</taxon>
        <taxon>Aphidoidea</taxon>
        <taxon>Aphididae</taxon>
        <taxon>Macrosiphini</taxon>
        <taxon>Macrosiphum</taxon>
    </lineage>
</organism>
<keyword evidence="3" id="KW-1185">Reference proteome</keyword>
<gene>
    <name evidence="2" type="ORF">MEUPH1_LOCUS10343</name>
</gene>
<feature type="compositionally biased region" description="Pro residues" evidence="1">
    <location>
        <begin position="1"/>
        <end position="10"/>
    </location>
</feature>
<protein>
    <submittedName>
        <fullName evidence="2">Uncharacterized protein</fullName>
    </submittedName>
</protein>
<dbReference type="Proteomes" id="UP001160148">
    <property type="component" value="Unassembled WGS sequence"/>
</dbReference>
<comment type="caution">
    <text evidence="2">The sequence shown here is derived from an EMBL/GenBank/DDBJ whole genome shotgun (WGS) entry which is preliminary data.</text>
</comment>
<evidence type="ECO:0000313" key="3">
    <source>
        <dbReference type="Proteomes" id="UP001160148"/>
    </source>
</evidence>
<proteinExistence type="predicted"/>
<accession>A0AAV0WF89</accession>
<feature type="region of interest" description="Disordered" evidence="1">
    <location>
        <begin position="1"/>
        <end position="20"/>
    </location>
</feature>
<reference evidence="2 3" key="1">
    <citation type="submission" date="2023-01" db="EMBL/GenBank/DDBJ databases">
        <authorList>
            <person name="Whitehead M."/>
        </authorList>
    </citation>
    <scope>NUCLEOTIDE SEQUENCE [LARGE SCALE GENOMIC DNA]</scope>
</reference>
<name>A0AAV0WF89_9HEMI</name>